<feature type="domain" description="Apple" evidence="2">
    <location>
        <begin position="445"/>
        <end position="528"/>
    </location>
</feature>
<feature type="compositionally biased region" description="Low complexity" evidence="1">
    <location>
        <begin position="678"/>
        <end position="693"/>
    </location>
</feature>
<feature type="compositionally biased region" description="Low complexity" evidence="1">
    <location>
        <begin position="262"/>
        <end position="274"/>
    </location>
</feature>
<feature type="compositionally biased region" description="Polar residues" evidence="1">
    <location>
        <begin position="297"/>
        <end position="308"/>
    </location>
</feature>
<evidence type="ECO:0000256" key="1">
    <source>
        <dbReference type="SAM" id="MobiDB-lite"/>
    </source>
</evidence>
<feature type="region of interest" description="Disordered" evidence="1">
    <location>
        <begin position="124"/>
        <end position="221"/>
    </location>
</feature>
<feature type="compositionally biased region" description="Acidic residues" evidence="1">
    <location>
        <begin position="149"/>
        <end position="162"/>
    </location>
</feature>
<feature type="compositionally biased region" description="Polar residues" evidence="1">
    <location>
        <begin position="186"/>
        <end position="202"/>
    </location>
</feature>
<feature type="compositionally biased region" description="Low complexity" evidence="1">
    <location>
        <begin position="646"/>
        <end position="659"/>
    </location>
</feature>
<name>A0ABD6ES52_9BILA</name>
<evidence type="ECO:0000259" key="2">
    <source>
        <dbReference type="PROSITE" id="PS50948"/>
    </source>
</evidence>
<dbReference type="SMART" id="SM00473">
    <property type="entry name" value="PAN_AP"/>
    <property type="match status" value="3"/>
</dbReference>
<feature type="domain" description="Apple" evidence="2">
    <location>
        <begin position="316"/>
        <end position="401"/>
    </location>
</feature>
<feature type="compositionally biased region" description="Polar residues" evidence="1">
    <location>
        <begin position="210"/>
        <end position="221"/>
    </location>
</feature>
<dbReference type="AlphaFoldDB" id="A0ABD6ES52"/>
<feature type="compositionally biased region" description="Basic and acidic residues" evidence="1">
    <location>
        <begin position="129"/>
        <end position="142"/>
    </location>
</feature>
<comment type="caution">
    <text evidence="3">The sequence shown here is derived from an EMBL/GenBank/DDBJ whole genome shotgun (WGS) entry which is preliminary data.</text>
</comment>
<dbReference type="PANTHER" id="PTHR35193:SF5">
    <property type="entry name" value="FLOCCULATION PROTEIN FLO11"/>
    <property type="match status" value="1"/>
</dbReference>
<evidence type="ECO:0000313" key="4">
    <source>
        <dbReference type="Proteomes" id="UP001608902"/>
    </source>
</evidence>
<proteinExistence type="predicted"/>
<feature type="region of interest" description="Disordered" evidence="1">
    <location>
        <begin position="549"/>
        <end position="621"/>
    </location>
</feature>
<keyword evidence="4" id="KW-1185">Reference proteome</keyword>
<protein>
    <recommendedName>
        <fullName evidence="2">Apple domain-containing protein</fullName>
    </recommendedName>
</protein>
<dbReference type="CDD" id="cd01099">
    <property type="entry name" value="PAN_AP_HGF"/>
    <property type="match status" value="2"/>
</dbReference>
<feature type="compositionally biased region" description="Acidic residues" evidence="1">
    <location>
        <begin position="562"/>
        <end position="578"/>
    </location>
</feature>
<dbReference type="SUPFAM" id="SSF57414">
    <property type="entry name" value="Hairpin loop containing domain-like"/>
    <property type="match status" value="2"/>
</dbReference>
<dbReference type="Pfam" id="PF00024">
    <property type="entry name" value="PAN_1"/>
    <property type="match status" value="2"/>
</dbReference>
<feature type="region of interest" description="Disordered" evidence="1">
    <location>
        <begin position="640"/>
        <end position="693"/>
    </location>
</feature>
<dbReference type="Proteomes" id="UP001608902">
    <property type="component" value="Unassembled WGS sequence"/>
</dbReference>
<feature type="compositionally biased region" description="Basic and acidic residues" evidence="1">
    <location>
        <begin position="579"/>
        <end position="592"/>
    </location>
</feature>
<dbReference type="PANTHER" id="PTHR35193">
    <property type="entry name" value="MUCIN 13A, CELL SURFACE-ASSOCIATED-RELATED"/>
    <property type="match status" value="1"/>
</dbReference>
<dbReference type="PROSITE" id="PS50948">
    <property type="entry name" value="PAN"/>
    <property type="match status" value="2"/>
</dbReference>
<feature type="region of interest" description="Disordered" evidence="1">
    <location>
        <begin position="255"/>
        <end position="313"/>
    </location>
</feature>
<dbReference type="InterPro" id="IPR003609">
    <property type="entry name" value="Pan_app"/>
</dbReference>
<feature type="compositionally biased region" description="Polar residues" evidence="1">
    <location>
        <begin position="593"/>
        <end position="620"/>
    </location>
</feature>
<dbReference type="Gene3D" id="3.50.4.10">
    <property type="entry name" value="Hepatocyte Growth Factor"/>
    <property type="match status" value="2"/>
</dbReference>
<reference evidence="3 4" key="1">
    <citation type="submission" date="2024-08" db="EMBL/GenBank/DDBJ databases">
        <title>Gnathostoma spinigerum genome.</title>
        <authorList>
            <person name="Gonzalez-Bertolin B."/>
            <person name="Monzon S."/>
            <person name="Zaballos A."/>
            <person name="Jimenez P."/>
            <person name="Dekumyoy P."/>
            <person name="Varona S."/>
            <person name="Cuesta I."/>
            <person name="Sumanam S."/>
            <person name="Adisakwattana P."/>
            <person name="Gasser R.B."/>
            <person name="Hernandez-Gonzalez A."/>
            <person name="Young N.D."/>
            <person name="Perteguer M.J."/>
        </authorList>
    </citation>
    <scope>NUCLEOTIDE SEQUENCE [LARGE SCALE GENOMIC DNA]</scope>
    <source>
        <strain evidence="3">AL3</strain>
        <tissue evidence="3">Liver</tissue>
    </source>
</reference>
<sequence length="809" mass="91155">MERLWRKHCETYDSSAQQKVKQLSKTEFKHRFSSKAPFVRSDWSDHTKNGLSRQFGDERTALFTDYSAPIWKNIPEIRQNDGHKSFRLPNFTYKSDVEKFHSHKLIKVEPNEQNQARKLEEQLQNIEDQSYRKTTETSKISDSKVTASDQEECEENEAETDDVLTSTKKNKQFSADHGPDEEWASTGATESPENLEESTVSETSDKATENTHPSSDSSTKTINENLESTTTLSSTSNSAQDSNVGDIEGASYVSIPTDNETTETSVTSTASSQVEEARTSKGTETIKTTSDDGIGKSNEQPEANQNRITDSDSENCFEISNGYLMTNGAAGLEHDVSLSECECFCATSRLSSRYAFQCISATYYHNERDCILNIDDKTTRPTYFSKDVQGDRNVSYIGIRCSVDKIALKFAGEKNNYHCNEASKKQSFQATTQKKDLTKKGMDGCFLEVPNYVLEGTALAIELNVTVEQCKCYCIESLTRYNILCQSLQYYYNTMTCLLNSENRITSPERFVMAQGGATMHSYFDNHCYADNELLNEYLEGSCQKTSTRLATKRKQDSNTISDDETSDEDTSEKEEVEQDHSSEPLLKRTELFTDSPSSSTIPILANGQRSTPTTESSTVDYRPVRTTYGKTETTIPYTLNEEGITTPSSPLSDLSDSTQISPHTSKHRRKQKTKDFTTATTPESTTATSPETTTTITHYEPDVHCKYSSLYQTSFRGTKMFKRLQVTSPSQCLAACYYEGCRSANVIHISSKKDYCELFRDSVIDYRRSDILEFDRNAAYLDGIRCEGPPTEEMSLDDLIDVHIINEM</sequence>
<evidence type="ECO:0000313" key="3">
    <source>
        <dbReference type="EMBL" id="MFH4982375.1"/>
    </source>
</evidence>
<organism evidence="3 4">
    <name type="scientific">Gnathostoma spinigerum</name>
    <dbReference type="NCBI Taxonomy" id="75299"/>
    <lineage>
        <taxon>Eukaryota</taxon>
        <taxon>Metazoa</taxon>
        <taxon>Ecdysozoa</taxon>
        <taxon>Nematoda</taxon>
        <taxon>Chromadorea</taxon>
        <taxon>Rhabditida</taxon>
        <taxon>Spirurina</taxon>
        <taxon>Gnathostomatomorpha</taxon>
        <taxon>Gnathostomatoidea</taxon>
        <taxon>Gnathostomatidae</taxon>
        <taxon>Gnathostoma</taxon>
    </lineage>
</organism>
<gene>
    <name evidence="3" type="ORF">AB6A40_009084</name>
</gene>
<accession>A0ABD6ES52</accession>
<dbReference type="EMBL" id="JBGFUD010009129">
    <property type="protein sequence ID" value="MFH4982375.1"/>
    <property type="molecule type" value="Genomic_DNA"/>
</dbReference>